<gene>
    <name evidence="2" type="ORF">Sru01_68780</name>
</gene>
<feature type="compositionally biased region" description="Pro residues" evidence="1">
    <location>
        <begin position="73"/>
        <end position="89"/>
    </location>
</feature>
<evidence type="ECO:0000256" key="1">
    <source>
        <dbReference type="SAM" id="MobiDB-lite"/>
    </source>
</evidence>
<keyword evidence="3" id="KW-1185">Reference proteome</keyword>
<protein>
    <submittedName>
        <fullName evidence="2">Uncharacterized protein</fullName>
    </submittedName>
</protein>
<evidence type="ECO:0000313" key="3">
    <source>
        <dbReference type="Proteomes" id="UP000655287"/>
    </source>
</evidence>
<name>A0A919V289_9ACTN</name>
<sequence>MTGGATTRRVWDQEQRARAERLDRSESAWAIWYGVGSRRFYAAALWALAEPVLLQTRTAGELRALMRAAESPYAPPKSPRGPGRPPHSPGAPTNRRLVRDPVER</sequence>
<proteinExistence type="predicted"/>
<reference evidence="2" key="1">
    <citation type="submission" date="2021-01" db="EMBL/GenBank/DDBJ databases">
        <title>Whole genome shotgun sequence of Sphaerisporangium rufum NBRC 109079.</title>
        <authorList>
            <person name="Komaki H."/>
            <person name="Tamura T."/>
        </authorList>
    </citation>
    <scope>NUCLEOTIDE SEQUENCE</scope>
    <source>
        <strain evidence="2">NBRC 109079</strain>
    </source>
</reference>
<evidence type="ECO:0000313" key="2">
    <source>
        <dbReference type="EMBL" id="GII81896.1"/>
    </source>
</evidence>
<dbReference type="EMBL" id="BOOU01000117">
    <property type="protein sequence ID" value="GII81896.1"/>
    <property type="molecule type" value="Genomic_DNA"/>
</dbReference>
<dbReference type="Proteomes" id="UP000655287">
    <property type="component" value="Unassembled WGS sequence"/>
</dbReference>
<feature type="region of interest" description="Disordered" evidence="1">
    <location>
        <begin position="68"/>
        <end position="104"/>
    </location>
</feature>
<accession>A0A919V289</accession>
<organism evidence="2 3">
    <name type="scientific">Sphaerisporangium rufum</name>
    <dbReference type="NCBI Taxonomy" id="1381558"/>
    <lineage>
        <taxon>Bacteria</taxon>
        <taxon>Bacillati</taxon>
        <taxon>Actinomycetota</taxon>
        <taxon>Actinomycetes</taxon>
        <taxon>Streptosporangiales</taxon>
        <taxon>Streptosporangiaceae</taxon>
        <taxon>Sphaerisporangium</taxon>
    </lineage>
</organism>
<dbReference type="AlphaFoldDB" id="A0A919V289"/>
<comment type="caution">
    <text evidence="2">The sequence shown here is derived from an EMBL/GenBank/DDBJ whole genome shotgun (WGS) entry which is preliminary data.</text>
</comment>